<keyword evidence="2" id="KW-0812">Transmembrane</keyword>
<evidence type="ECO:0000313" key="3">
    <source>
        <dbReference type="EMBL" id="KAK9273593.1"/>
    </source>
</evidence>
<dbReference type="PROSITE" id="PS50088">
    <property type="entry name" value="ANK_REPEAT"/>
    <property type="match status" value="3"/>
</dbReference>
<dbReference type="InterPro" id="IPR036770">
    <property type="entry name" value="Ankyrin_rpt-contain_sf"/>
</dbReference>
<dbReference type="SMART" id="SM00248">
    <property type="entry name" value="ANK"/>
    <property type="match status" value="5"/>
</dbReference>
<sequence length="210" mass="23281">MDPRLFEAACTGDIAAFHSLLSDDPLILDRVSLNSVENPLHISSLAGHADFAKEIAGRKPAFARELNEDGFSPMHIASANGHIEIVRELLRFGNDICLVKGKDGKTPLHCAAMKGRVDIVKELVSACPESVKEVTIRGETALHLSVKNNQFEVFRVLMEELKKLDMMELVNWKDKEGNTILHLATLRKQNEASAAILTFLFCIVICLFTQ</sequence>
<proteinExistence type="predicted"/>
<dbReference type="Proteomes" id="UP001415857">
    <property type="component" value="Unassembled WGS sequence"/>
</dbReference>
<organism evidence="3 4">
    <name type="scientific">Liquidambar formosana</name>
    <name type="common">Formosan gum</name>
    <dbReference type="NCBI Taxonomy" id="63359"/>
    <lineage>
        <taxon>Eukaryota</taxon>
        <taxon>Viridiplantae</taxon>
        <taxon>Streptophyta</taxon>
        <taxon>Embryophyta</taxon>
        <taxon>Tracheophyta</taxon>
        <taxon>Spermatophyta</taxon>
        <taxon>Magnoliopsida</taxon>
        <taxon>eudicotyledons</taxon>
        <taxon>Gunneridae</taxon>
        <taxon>Pentapetalae</taxon>
        <taxon>Saxifragales</taxon>
        <taxon>Altingiaceae</taxon>
        <taxon>Liquidambar</taxon>
    </lineage>
</organism>
<dbReference type="InterPro" id="IPR002110">
    <property type="entry name" value="Ankyrin_rpt"/>
</dbReference>
<feature type="repeat" description="ANK" evidence="1">
    <location>
        <begin position="103"/>
        <end position="125"/>
    </location>
</feature>
<feature type="transmembrane region" description="Helical" evidence="2">
    <location>
        <begin position="192"/>
        <end position="209"/>
    </location>
</feature>
<dbReference type="Gene3D" id="1.25.40.20">
    <property type="entry name" value="Ankyrin repeat-containing domain"/>
    <property type="match status" value="1"/>
</dbReference>
<dbReference type="PROSITE" id="PS50297">
    <property type="entry name" value="ANK_REP_REGION"/>
    <property type="match status" value="3"/>
</dbReference>
<dbReference type="EMBL" id="JBBPBK010000012">
    <property type="protein sequence ID" value="KAK9273593.1"/>
    <property type="molecule type" value="Genomic_DNA"/>
</dbReference>
<dbReference type="Pfam" id="PF12796">
    <property type="entry name" value="Ank_2"/>
    <property type="match status" value="2"/>
</dbReference>
<evidence type="ECO:0008006" key="5">
    <source>
        <dbReference type="Google" id="ProtNLM"/>
    </source>
</evidence>
<evidence type="ECO:0000256" key="1">
    <source>
        <dbReference type="PROSITE-ProRule" id="PRU00023"/>
    </source>
</evidence>
<dbReference type="PANTHER" id="PTHR24128:SF84">
    <property type="entry name" value="ANKYRIN REPEAT-CONTAINING PROTEIN BDA1-LIKE"/>
    <property type="match status" value="1"/>
</dbReference>
<name>A0AAP0WLW1_LIQFO</name>
<keyword evidence="2" id="KW-0472">Membrane</keyword>
<comment type="caution">
    <text evidence="3">The sequence shown here is derived from an EMBL/GenBank/DDBJ whole genome shotgun (WGS) entry which is preliminary data.</text>
</comment>
<keyword evidence="1" id="KW-0040">ANK repeat</keyword>
<reference evidence="3 4" key="1">
    <citation type="journal article" date="2024" name="Plant J.">
        <title>Genome sequences and population genomics reveal climatic adaptation and genomic divergence between two closely related sweetgum species.</title>
        <authorList>
            <person name="Xu W.Q."/>
            <person name="Ren C.Q."/>
            <person name="Zhang X.Y."/>
            <person name="Comes H.P."/>
            <person name="Liu X.H."/>
            <person name="Li Y.G."/>
            <person name="Kettle C.J."/>
            <person name="Jalonen R."/>
            <person name="Gaisberger H."/>
            <person name="Ma Y.Z."/>
            <person name="Qiu Y.X."/>
        </authorList>
    </citation>
    <scope>NUCLEOTIDE SEQUENCE [LARGE SCALE GENOMIC DNA]</scope>
    <source>
        <strain evidence="3">Hangzhou</strain>
    </source>
</reference>
<dbReference type="AlphaFoldDB" id="A0AAP0WLW1"/>
<keyword evidence="4" id="KW-1185">Reference proteome</keyword>
<protein>
    <recommendedName>
        <fullName evidence="5">Ankyrin repeat-containing protein BDA1-like</fullName>
    </recommendedName>
</protein>
<gene>
    <name evidence="3" type="ORF">L1049_018403</name>
</gene>
<feature type="repeat" description="ANK" evidence="1">
    <location>
        <begin position="69"/>
        <end position="101"/>
    </location>
</feature>
<dbReference type="SUPFAM" id="SSF48403">
    <property type="entry name" value="Ankyrin repeat"/>
    <property type="match status" value="1"/>
</dbReference>
<keyword evidence="2" id="KW-1133">Transmembrane helix</keyword>
<dbReference type="PANTHER" id="PTHR24128">
    <property type="entry name" value="HOMEOBOX PROTEIN WARIAI"/>
    <property type="match status" value="1"/>
</dbReference>
<evidence type="ECO:0000256" key="2">
    <source>
        <dbReference type="SAM" id="Phobius"/>
    </source>
</evidence>
<evidence type="ECO:0000313" key="4">
    <source>
        <dbReference type="Proteomes" id="UP001415857"/>
    </source>
</evidence>
<feature type="repeat" description="ANK" evidence="1">
    <location>
        <begin position="137"/>
        <end position="169"/>
    </location>
</feature>
<accession>A0AAP0WLW1</accession>